<gene>
    <name evidence="1" type="ORF">FGLOB1_10831</name>
</gene>
<dbReference type="Gene3D" id="3.30.460.40">
    <property type="match status" value="1"/>
</dbReference>
<keyword evidence="2" id="KW-1185">Reference proteome</keyword>
<evidence type="ECO:0000313" key="1">
    <source>
        <dbReference type="EMBL" id="KAF5700367.1"/>
    </source>
</evidence>
<reference evidence="1 2" key="1">
    <citation type="submission" date="2020-05" db="EMBL/GenBank/DDBJ databases">
        <title>Identification and distribution of gene clusters putatively required for synthesis of sphingolipid metabolism inhibitors in phylogenetically diverse species of the filamentous fungus Fusarium.</title>
        <authorList>
            <person name="Kim H.-S."/>
            <person name="Busman M."/>
            <person name="Brown D.W."/>
            <person name="Divon H."/>
            <person name="Uhlig S."/>
            <person name="Proctor R.H."/>
        </authorList>
    </citation>
    <scope>NUCLEOTIDE SEQUENCE [LARGE SCALE GENOMIC DNA]</scope>
    <source>
        <strain evidence="1 2">NRRL 26131</strain>
    </source>
</reference>
<dbReference type="InterPro" id="IPR043519">
    <property type="entry name" value="NT_sf"/>
</dbReference>
<protein>
    <recommendedName>
        <fullName evidence="3">Nucleotidyl transferase AbiEii/AbiGii toxin family protein</fullName>
    </recommendedName>
</protein>
<dbReference type="Proteomes" id="UP000532311">
    <property type="component" value="Unassembled WGS sequence"/>
</dbReference>
<evidence type="ECO:0008006" key="3">
    <source>
        <dbReference type="Google" id="ProtNLM"/>
    </source>
</evidence>
<sequence length="216" mass="24588">MKGAAQAFSRILTENNVEHAFIGGFALNLLGSNRETLDIDVEVAMDDANPEEFRGHLTQLLRNADQRFVVSNLKLYFVPNGQWDLRVPIETLARGMLGLPRRLSTLRSGDGSIPILHPSVLVLTKLKRSSQYIGSTRPQSVVKLYSDVRDIVYLLHWLQDHYMKIDFINYDSATPERLYDAVRNMRAHWVSMGENDQVKMLDDVLEESDKAIAMNN</sequence>
<dbReference type="EMBL" id="JAAQPF010000534">
    <property type="protein sequence ID" value="KAF5700367.1"/>
    <property type="molecule type" value="Genomic_DNA"/>
</dbReference>
<comment type="caution">
    <text evidence="1">The sequence shown here is derived from an EMBL/GenBank/DDBJ whole genome shotgun (WGS) entry which is preliminary data.</text>
</comment>
<dbReference type="SUPFAM" id="SSF81301">
    <property type="entry name" value="Nucleotidyltransferase"/>
    <property type="match status" value="1"/>
</dbReference>
<organism evidence="1 2">
    <name type="scientific">Fusarium globosum</name>
    <dbReference type="NCBI Taxonomy" id="78864"/>
    <lineage>
        <taxon>Eukaryota</taxon>
        <taxon>Fungi</taxon>
        <taxon>Dikarya</taxon>
        <taxon>Ascomycota</taxon>
        <taxon>Pezizomycotina</taxon>
        <taxon>Sordariomycetes</taxon>
        <taxon>Hypocreomycetidae</taxon>
        <taxon>Hypocreales</taxon>
        <taxon>Nectriaceae</taxon>
        <taxon>Fusarium</taxon>
        <taxon>Fusarium fujikuroi species complex</taxon>
    </lineage>
</organism>
<evidence type="ECO:0000313" key="2">
    <source>
        <dbReference type="Proteomes" id="UP000532311"/>
    </source>
</evidence>
<proteinExistence type="predicted"/>
<name>A0A8H5XVX9_9HYPO</name>
<dbReference type="AlphaFoldDB" id="A0A8H5XVX9"/>
<accession>A0A8H5XVX9</accession>